<dbReference type="PANTHER" id="PTHR10878">
    <property type="entry name" value="SEGMENT POLARITY PROTEIN DISHEVELLED"/>
    <property type="match status" value="1"/>
</dbReference>
<dbReference type="Pfam" id="PF00778">
    <property type="entry name" value="DIX"/>
    <property type="match status" value="1"/>
</dbReference>
<evidence type="ECO:0000256" key="5">
    <source>
        <dbReference type="ARBA" id="ARBA00022687"/>
    </source>
</evidence>
<accession>A0A915CUN9</accession>
<dbReference type="InterPro" id="IPR000591">
    <property type="entry name" value="DEP_dom"/>
</dbReference>
<dbReference type="Gene3D" id="1.10.10.10">
    <property type="entry name" value="Winged helix-like DNA-binding domain superfamily/Winged helix DNA-binding domain"/>
    <property type="match status" value="1"/>
</dbReference>
<dbReference type="WBParaSite" id="jg12576">
    <property type="protein sequence ID" value="jg12576"/>
    <property type="gene ID" value="jg12576"/>
</dbReference>
<dbReference type="PROSITE" id="PS50186">
    <property type="entry name" value="DEP"/>
    <property type="match status" value="1"/>
</dbReference>
<feature type="compositionally biased region" description="Polar residues" evidence="7">
    <location>
        <begin position="181"/>
        <end position="193"/>
    </location>
</feature>
<dbReference type="SUPFAM" id="SSF54236">
    <property type="entry name" value="Ubiquitin-like"/>
    <property type="match status" value="1"/>
</dbReference>
<feature type="domain" description="PDZ" evidence="8">
    <location>
        <begin position="243"/>
        <end position="315"/>
    </location>
</feature>
<feature type="region of interest" description="Disordered" evidence="7">
    <location>
        <begin position="377"/>
        <end position="454"/>
    </location>
</feature>
<evidence type="ECO:0000256" key="4">
    <source>
        <dbReference type="ARBA" id="ARBA00022490"/>
    </source>
</evidence>
<comment type="similarity">
    <text evidence="2">Belongs to the DSH family.</text>
</comment>
<dbReference type="InterPro" id="IPR036388">
    <property type="entry name" value="WH-like_DNA-bd_sf"/>
</dbReference>
<feature type="compositionally biased region" description="Low complexity" evidence="7">
    <location>
        <begin position="444"/>
        <end position="454"/>
    </location>
</feature>
<dbReference type="InterPro" id="IPR036390">
    <property type="entry name" value="WH_DNA-bd_sf"/>
</dbReference>
<feature type="region of interest" description="Disordered" evidence="7">
    <location>
        <begin position="635"/>
        <end position="665"/>
    </location>
</feature>
<dbReference type="SUPFAM" id="SSF46785">
    <property type="entry name" value="Winged helix' DNA-binding domain"/>
    <property type="match status" value="1"/>
</dbReference>
<evidence type="ECO:0000259" key="8">
    <source>
        <dbReference type="PROSITE" id="PS50106"/>
    </source>
</evidence>
<dbReference type="Gene3D" id="2.30.42.10">
    <property type="match status" value="1"/>
</dbReference>
<dbReference type="SUPFAM" id="SSF50156">
    <property type="entry name" value="PDZ domain-like"/>
    <property type="match status" value="1"/>
</dbReference>
<evidence type="ECO:0000259" key="9">
    <source>
        <dbReference type="PROSITE" id="PS50186"/>
    </source>
</evidence>
<dbReference type="PROSITE" id="PS50106">
    <property type="entry name" value="PDZ"/>
    <property type="match status" value="1"/>
</dbReference>
<feature type="region of interest" description="Disordered" evidence="7">
    <location>
        <begin position="113"/>
        <end position="216"/>
    </location>
</feature>
<dbReference type="InterPro" id="IPR038207">
    <property type="entry name" value="DIX_dom_sf"/>
</dbReference>
<dbReference type="PROSITE" id="PS50841">
    <property type="entry name" value="DIX"/>
    <property type="match status" value="1"/>
</dbReference>
<feature type="domain" description="DEP" evidence="9">
    <location>
        <begin position="509"/>
        <end position="563"/>
    </location>
</feature>
<evidence type="ECO:0000313" key="12">
    <source>
        <dbReference type="WBParaSite" id="jg12576"/>
    </source>
</evidence>
<evidence type="ECO:0000313" key="11">
    <source>
        <dbReference type="Proteomes" id="UP000887574"/>
    </source>
</evidence>
<evidence type="ECO:0000256" key="1">
    <source>
        <dbReference type="ARBA" id="ARBA00004496"/>
    </source>
</evidence>
<feature type="compositionally biased region" description="Low complexity" evidence="7">
    <location>
        <begin position="116"/>
        <end position="128"/>
    </location>
</feature>
<reference evidence="12" key="1">
    <citation type="submission" date="2022-11" db="UniProtKB">
        <authorList>
            <consortium name="WormBaseParasite"/>
        </authorList>
    </citation>
    <scope>IDENTIFICATION</scope>
</reference>
<feature type="compositionally biased region" description="Basic residues" evidence="7">
    <location>
        <begin position="644"/>
        <end position="657"/>
    </location>
</feature>
<evidence type="ECO:0000256" key="3">
    <source>
        <dbReference type="ARBA" id="ARBA00022473"/>
    </source>
</evidence>
<dbReference type="InterPro" id="IPR029071">
    <property type="entry name" value="Ubiquitin-like_domsf"/>
</dbReference>
<dbReference type="GO" id="GO:0035556">
    <property type="term" value="P:intracellular signal transduction"/>
    <property type="evidence" value="ECO:0007669"/>
    <property type="project" value="InterPro"/>
</dbReference>
<dbReference type="GO" id="GO:0060070">
    <property type="term" value="P:canonical Wnt signaling pathway"/>
    <property type="evidence" value="ECO:0007669"/>
    <property type="project" value="TreeGrafter"/>
</dbReference>
<dbReference type="Proteomes" id="UP000887574">
    <property type="component" value="Unplaced"/>
</dbReference>
<dbReference type="InterPro" id="IPR036034">
    <property type="entry name" value="PDZ_sf"/>
</dbReference>
<organism evidence="11 12">
    <name type="scientific">Ditylenchus dipsaci</name>
    <dbReference type="NCBI Taxonomy" id="166011"/>
    <lineage>
        <taxon>Eukaryota</taxon>
        <taxon>Metazoa</taxon>
        <taxon>Ecdysozoa</taxon>
        <taxon>Nematoda</taxon>
        <taxon>Chromadorea</taxon>
        <taxon>Rhabditida</taxon>
        <taxon>Tylenchina</taxon>
        <taxon>Tylenchomorpha</taxon>
        <taxon>Sphaerularioidea</taxon>
        <taxon>Anguinidae</taxon>
        <taxon>Anguininae</taxon>
        <taxon>Ditylenchus</taxon>
    </lineage>
</organism>
<proteinExistence type="inferred from homology"/>
<dbReference type="InterPro" id="IPR015506">
    <property type="entry name" value="Dsh/Dvl-rel"/>
</dbReference>
<evidence type="ECO:0000256" key="7">
    <source>
        <dbReference type="SAM" id="MobiDB-lite"/>
    </source>
</evidence>
<feature type="region of interest" description="Disordered" evidence="7">
    <location>
        <begin position="460"/>
        <end position="479"/>
    </location>
</feature>
<keyword evidence="5 6" id="KW-0879">Wnt signaling pathway</keyword>
<feature type="region of interest" description="Disordered" evidence="7">
    <location>
        <begin position="1"/>
        <end position="22"/>
    </location>
</feature>
<keyword evidence="11" id="KW-1185">Reference proteome</keyword>
<dbReference type="AlphaFoldDB" id="A0A915CUN9"/>
<feature type="domain" description="DIX" evidence="10">
    <location>
        <begin position="27"/>
        <end position="110"/>
    </location>
</feature>
<sequence length="665" mass="74068">MPLNGEISSSTDGEITNSEMDGTGIEQLTTKIYYNVDDQPMPYSTEVPVPPSQVTLADFKQFINRRNYKFYYKVMDPVLKTEVKTDILNEEDVLKPNVDGRFELFLLSDNTGMPGSSSTTSTIPIRSIQNRASVRAGTLPRNLPPPHTRMQQRYFDDSSSQEESNLFGDSNVRMNSDEDSQCSTNFTSVSQQQGHRHNNKRYDSSNKPTWARDRRRKPKKAYSSFLSSTFDDTEVSMALDLITVTFNLDTRLPFGMSVITRQTGNYCGIYVHEVIPNGLVALDGRIKPNFLLLEVNDVSLDRYEQGAAVEVLKNAVRVAVETRGHLKLTCARSDLQEPTSSVNMFRLPQEPVRPIDPMAWVQHCNAVRGLNIISEESENGMSPLPPRNSQHLQNVQHQAQPFGTSSVLPPNHMHTSKRLDVNGGELSHPNHNVVLPPPPPPPSSSNNAAVVSGVPGWPSSGVGSSIGSSGNSPTDQPYQKPYNVHMDKLSILRAMADPNSGIDVCNRTWLKIPMEKSFWKNVEGLEERCVCERYASELLRDGLILQAVSKNAFTQQCYYTFSNIITDSLNPKSKRDNTMKRGALTLIQNPAINTADLTGTTLGDESELHKTTKCASGIGCAVKRMFCIHPKHSRKAVPSNYKNKSSRKLTKSKKKHSKENSTHIP</sequence>
<dbReference type="SMART" id="SM00021">
    <property type="entry name" value="DAX"/>
    <property type="match status" value="1"/>
</dbReference>
<dbReference type="GO" id="GO:0005829">
    <property type="term" value="C:cytosol"/>
    <property type="evidence" value="ECO:0007669"/>
    <property type="project" value="TreeGrafter"/>
</dbReference>
<dbReference type="SMART" id="SM00228">
    <property type="entry name" value="PDZ"/>
    <property type="match status" value="1"/>
</dbReference>
<evidence type="ECO:0000256" key="2">
    <source>
        <dbReference type="ARBA" id="ARBA00008735"/>
    </source>
</evidence>
<evidence type="ECO:0000259" key="10">
    <source>
        <dbReference type="PROSITE" id="PS50841"/>
    </source>
</evidence>
<feature type="compositionally biased region" description="Low complexity" evidence="7">
    <location>
        <begin position="460"/>
        <end position="473"/>
    </location>
</feature>
<feature type="compositionally biased region" description="Polar residues" evidence="7">
    <location>
        <begin position="157"/>
        <end position="174"/>
    </location>
</feature>
<feature type="compositionally biased region" description="Polar residues" evidence="7">
    <location>
        <begin position="387"/>
        <end position="408"/>
    </location>
</feature>
<dbReference type="Gene3D" id="2.40.240.130">
    <property type="match status" value="1"/>
</dbReference>
<protein>
    <submittedName>
        <fullName evidence="12">Uncharacterized protein</fullName>
    </submittedName>
</protein>
<keyword evidence="4" id="KW-0963">Cytoplasm</keyword>
<evidence type="ECO:0000256" key="6">
    <source>
        <dbReference type="PROSITE-ProRule" id="PRU00069"/>
    </source>
</evidence>
<name>A0A915CUN9_9BILA</name>
<keyword evidence="3" id="KW-0217">Developmental protein</keyword>
<dbReference type="InterPro" id="IPR001158">
    <property type="entry name" value="DIX"/>
</dbReference>
<dbReference type="InterPro" id="IPR001478">
    <property type="entry name" value="PDZ"/>
</dbReference>
<comment type="subcellular location">
    <subcellularLocation>
        <location evidence="1">Cytoplasm</location>
    </subcellularLocation>
</comment>
<dbReference type="GO" id="GO:0005109">
    <property type="term" value="F:frizzled binding"/>
    <property type="evidence" value="ECO:0007669"/>
    <property type="project" value="TreeGrafter"/>
</dbReference>
<dbReference type="PANTHER" id="PTHR10878:SF25">
    <property type="entry name" value="SEGMENT POLARITY PROTEIN DISHEVELLED"/>
    <property type="match status" value="1"/>
</dbReference>